<evidence type="ECO:0000256" key="12">
    <source>
        <dbReference type="ARBA" id="ARBA00022955"/>
    </source>
</evidence>
<dbReference type="InterPro" id="IPR006205">
    <property type="entry name" value="Mev_gal_kin"/>
</dbReference>
<dbReference type="Pfam" id="PF00288">
    <property type="entry name" value="GHMP_kinases_N"/>
    <property type="match status" value="1"/>
</dbReference>
<evidence type="ECO:0000256" key="7">
    <source>
        <dbReference type="ARBA" id="ARBA00022723"/>
    </source>
</evidence>
<dbReference type="Pfam" id="PF08544">
    <property type="entry name" value="GHMP_kinases_C"/>
    <property type="match status" value="1"/>
</dbReference>
<comment type="similarity">
    <text evidence="2 18">Belongs to the GHMP kinase family. Mevalonate kinase subfamily.</text>
</comment>
<dbReference type="GO" id="GO:0046872">
    <property type="term" value="F:metal ion binding"/>
    <property type="evidence" value="ECO:0007669"/>
    <property type="project" value="UniProtKB-KW"/>
</dbReference>
<keyword evidence="9 18" id="KW-0418">Kinase</keyword>
<comment type="catalytic activity">
    <reaction evidence="18">
        <text>(R)-mevalonate + ATP = (R)-5-phosphomevalonate + ADP + H(+)</text>
        <dbReference type="Rhea" id="RHEA:17065"/>
        <dbReference type="ChEBI" id="CHEBI:15378"/>
        <dbReference type="ChEBI" id="CHEBI:30616"/>
        <dbReference type="ChEBI" id="CHEBI:36464"/>
        <dbReference type="ChEBI" id="CHEBI:58146"/>
        <dbReference type="ChEBI" id="CHEBI:456216"/>
        <dbReference type="EC" id="2.7.1.36"/>
    </reaction>
</comment>
<dbReference type="AlphaFoldDB" id="A0A6B2L6X3"/>
<keyword evidence="8 18" id="KW-0547">Nucleotide-binding</keyword>
<dbReference type="UniPathway" id="UPA00057">
    <property type="reaction ID" value="UER00098"/>
</dbReference>
<evidence type="ECO:0000256" key="6">
    <source>
        <dbReference type="ARBA" id="ARBA00022679"/>
    </source>
</evidence>
<protein>
    <recommendedName>
        <fullName evidence="3 18">Mevalonate kinase</fullName>
        <shortName evidence="18">MK</shortName>
        <ecNumber evidence="3 18">2.7.1.36</ecNumber>
    </recommendedName>
</protein>
<dbReference type="GO" id="GO:0016126">
    <property type="term" value="P:sterol biosynthetic process"/>
    <property type="evidence" value="ECO:0007669"/>
    <property type="project" value="UniProtKB-KW"/>
</dbReference>
<dbReference type="SUPFAM" id="SSF55060">
    <property type="entry name" value="GHMP Kinase, C-terminal domain"/>
    <property type="match status" value="1"/>
</dbReference>
<comment type="pathway">
    <text evidence="17 18">Isoprenoid biosynthesis; isopentenyl diphosphate biosynthesis via mevalonate pathway; isopentenyl diphosphate from (R)-mevalonate: step 1/3.</text>
</comment>
<sequence>MFGEHVVVLGKTALASALDLRTYVKVAQEAEGRIDVKLPHTTFSFNLADIGNPGEIPPIEQATLSPALLNAVEPLCSADQHGIFKQAMVSLLFMYLLAARDQRPGVSIEVKSQVPFGVGLGSSAAYNTSLAAALLRFFRPELFGEQPFGELDRAAKDVVNNLAFQGEKIMHGNPSGIDNTVSVLGGMIAYTSGGVENLVDVPLLKLIVTNTKISRNTKQLVAKVGTLNRMFPSVTGPLLDSVHHISQNVLTLFREYPNKRTEENLLEIESQLEIFISMNHNILGALGVGHPALDRICHISNQNHMQSKLTGAGGGGCAFTLVKKNIVPSKVTTMISELEAAGFECFPVNIGGKGLQYHDLLEIPPLPNFLPK</sequence>
<evidence type="ECO:0000259" key="20">
    <source>
        <dbReference type="Pfam" id="PF08544"/>
    </source>
</evidence>
<dbReference type="EC" id="2.7.1.36" evidence="3 18"/>
<dbReference type="PROSITE" id="PS00627">
    <property type="entry name" value="GHMP_KINASES_ATP"/>
    <property type="match status" value="1"/>
</dbReference>
<evidence type="ECO:0000256" key="2">
    <source>
        <dbReference type="ARBA" id="ARBA00006495"/>
    </source>
</evidence>
<evidence type="ECO:0000256" key="11">
    <source>
        <dbReference type="ARBA" id="ARBA00022842"/>
    </source>
</evidence>
<evidence type="ECO:0000256" key="1">
    <source>
        <dbReference type="ARBA" id="ARBA00004496"/>
    </source>
</evidence>
<keyword evidence="10 18" id="KW-0067">ATP-binding</keyword>
<evidence type="ECO:0000256" key="8">
    <source>
        <dbReference type="ARBA" id="ARBA00022741"/>
    </source>
</evidence>
<dbReference type="GO" id="GO:0019287">
    <property type="term" value="P:isopentenyl diphosphate biosynthetic process, mevalonate pathway"/>
    <property type="evidence" value="ECO:0007669"/>
    <property type="project" value="UniProtKB-UniPathway"/>
</dbReference>
<dbReference type="InterPro" id="IPR014721">
    <property type="entry name" value="Ribsml_uS5_D2-typ_fold_subgr"/>
</dbReference>
<dbReference type="GO" id="GO:0004496">
    <property type="term" value="F:mevalonate kinase activity"/>
    <property type="evidence" value="ECO:0007669"/>
    <property type="project" value="UniProtKB-EC"/>
</dbReference>
<evidence type="ECO:0000256" key="18">
    <source>
        <dbReference type="RuleBase" id="RU363087"/>
    </source>
</evidence>
<feature type="domain" description="GHMP kinase N-terminal" evidence="19">
    <location>
        <begin position="98"/>
        <end position="186"/>
    </location>
</feature>
<keyword evidence="4 18" id="KW-0963">Cytoplasm</keyword>
<proteinExistence type="inferred from homology"/>
<keyword evidence="13 18" id="KW-0756">Sterol biosynthesis</keyword>
<dbReference type="InterPro" id="IPR006203">
    <property type="entry name" value="GHMP_knse_ATP-bd_CS"/>
</dbReference>
<evidence type="ECO:0000256" key="14">
    <source>
        <dbReference type="ARBA" id="ARBA00023098"/>
    </source>
</evidence>
<dbReference type="Gene3D" id="3.30.70.890">
    <property type="entry name" value="GHMP kinase, C-terminal domain"/>
    <property type="match status" value="1"/>
</dbReference>
<keyword evidence="7" id="KW-0479">Metal-binding</keyword>
<reference evidence="21" key="1">
    <citation type="journal article" date="2020" name="J. Eukaryot. Microbiol.">
        <title>De novo Sequencing, Assembly and Annotation of the Transcriptome for the Free-Living Testate Amoeba Arcella intermedia.</title>
        <authorList>
            <person name="Ribeiro G.M."/>
            <person name="Porfirio-Sousa A.L."/>
            <person name="Maurer-Alcala X.X."/>
            <person name="Katz L.A."/>
            <person name="Lahr D.J.G."/>
        </authorList>
    </citation>
    <scope>NUCLEOTIDE SEQUENCE</scope>
</reference>
<feature type="domain" description="GHMP kinase C-terminal" evidence="20">
    <location>
        <begin position="276"/>
        <end position="324"/>
    </location>
</feature>
<keyword evidence="5 18" id="KW-0444">Lipid biosynthesis</keyword>
<dbReference type="FunFam" id="3.30.70.890:FF:000003">
    <property type="entry name" value="Mevalonate kinase"/>
    <property type="match status" value="1"/>
</dbReference>
<dbReference type="PANTHER" id="PTHR43290">
    <property type="entry name" value="MEVALONATE KINASE"/>
    <property type="match status" value="1"/>
</dbReference>
<evidence type="ECO:0000313" key="21">
    <source>
        <dbReference type="EMBL" id="NDV32670.1"/>
    </source>
</evidence>
<keyword evidence="16 18" id="KW-0753">Steroid metabolism</keyword>
<dbReference type="NCBIfam" id="TIGR00549">
    <property type="entry name" value="mevalon_kin"/>
    <property type="match status" value="1"/>
</dbReference>
<keyword evidence="15 18" id="KW-1207">Sterol metabolism</keyword>
<name>A0A6B2L6X3_9EUKA</name>
<evidence type="ECO:0000256" key="17">
    <source>
        <dbReference type="ARBA" id="ARBA00029438"/>
    </source>
</evidence>
<evidence type="ECO:0000259" key="19">
    <source>
        <dbReference type="Pfam" id="PF00288"/>
    </source>
</evidence>
<organism evidence="21">
    <name type="scientific">Arcella intermedia</name>
    <dbReference type="NCBI Taxonomy" id="1963864"/>
    <lineage>
        <taxon>Eukaryota</taxon>
        <taxon>Amoebozoa</taxon>
        <taxon>Tubulinea</taxon>
        <taxon>Elardia</taxon>
        <taxon>Arcellinida</taxon>
        <taxon>Sphaerothecina</taxon>
        <taxon>Arcellidae</taxon>
        <taxon>Arcella</taxon>
    </lineage>
</organism>
<dbReference type="InterPro" id="IPR006204">
    <property type="entry name" value="GHMP_kinase_N_dom"/>
</dbReference>
<dbReference type="GO" id="GO:0005829">
    <property type="term" value="C:cytosol"/>
    <property type="evidence" value="ECO:0007669"/>
    <property type="project" value="TreeGrafter"/>
</dbReference>
<keyword evidence="11" id="KW-0460">Magnesium</keyword>
<evidence type="ECO:0000256" key="5">
    <source>
        <dbReference type="ARBA" id="ARBA00022516"/>
    </source>
</evidence>
<keyword evidence="6 18" id="KW-0808">Transferase</keyword>
<dbReference type="InterPro" id="IPR013750">
    <property type="entry name" value="GHMP_kinase_C_dom"/>
</dbReference>
<comment type="subcellular location">
    <subcellularLocation>
        <location evidence="1 18">Cytoplasm</location>
    </subcellularLocation>
</comment>
<evidence type="ECO:0000256" key="4">
    <source>
        <dbReference type="ARBA" id="ARBA00022490"/>
    </source>
</evidence>
<keyword evidence="12 18" id="KW-0752">Steroid biosynthesis</keyword>
<dbReference type="PRINTS" id="PR00959">
    <property type="entry name" value="MEVGALKINASE"/>
</dbReference>
<evidence type="ECO:0000256" key="15">
    <source>
        <dbReference type="ARBA" id="ARBA00023166"/>
    </source>
</evidence>
<keyword evidence="14 18" id="KW-0443">Lipid metabolism</keyword>
<dbReference type="PANTHER" id="PTHR43290:SF2">
    <property type="entry name" value="MEVALONATE KINASE"/>
    <property type="match status" value="1"/>
</dbReference>
<dbReference type="InterPro" id="IPR020568">
    <property type="entry name" value="Ribosomal_Su5_D2-typ_SF"/>
</dbReference>
<dbReference type="Gene3D" id="3.30.230.10">
    <property type="match status" value="1"/>
</dbReference>
<evidence type="ECO:0000256" key="3">
    <source>
        <dbReference type="ARBA" id="ARBA00012103"/>
    </source>
</evidence>
<evidence type="ECO:0000256" key="10">
    <source>
        <dbReference type="ARBA" id="ARBA00022840"/>
    </source>
</evidence>
<evidence type="ECO:0000256" key="13">
    <source>
        <dbReference type="ARBA" id="ARBA00023011"/>
    </source>
</evidence>
<evidence type="ECO:0000256" key="9">
    <source>
        <dbReference type="ARBA" id="ARBA00022777"/>
    </source>
</evidence>
<evidence type="ECO:0000256" key="16">
    <source>
        <dbReference type="ARBA" id="ARBA00023221"/>
    </source>
</evidence>
<accession>A0A6B2L6X3</accession>
<dbReference type="SUPFAM" id="SSF54211">
    <property type="entry name" value="Ribosomal protein S5 domain 2-like"/>
    <property type="match status" value="1"/>
</dbReference>
<dbReference type="GO" id="GO:0005524">
    <property type="term" value="F:ATP binding"/>
    <property type="evidence" value="ECO:0007669"/>
    <property type="project" value="UniProtKB-KW"/>
</dbReference>
<dbReference type="EMBL" id="GIBP01003701">
    <property type="protein sequence ID" value="NDV32670.1"/>
    <property type="molecule type" value="Transcribed_RNA"/>
</dbReference>
<dbReference type="InterPro" id="IPR036554">
    <property type="entry name" value="GHMP_kinase_C_sf"/>
</dbReference>